<organism evidence="2 3">
    <name type="scientific">Robinsoniella peoriensis</name>
    <dbReference type="NCBI Taxonomy" id="180332"/>
    <lineage>
        <taxon>Bacteria</taxon>
        <taxon>Bacillati</taxon>
        <taxon>Bacillota</taxon>
        <taxon>Clostridia</taxon>
        <taxon>Lachnospirales</taxon>
        <taxon>Lachnospiraceae</taxon>
        <taxon>Robinsoniella</taxon>
    </lineage>
</organism>
<dbReference type="STRING" id="180332.GCA_000797495_03928"/>
<comment type="similarity">
    <text evidence="1">Belongs to the EutP/PduV family.</text>
</comment>
<reference evidence="2 3" key="1">
    <citation type="journal article" date="2019" name="Anaerobe">
        <title>Detection of Robinsoniella peoriensis in multiple bone samples of a trauma patient.</title>
        <authorList>
            <person name="Schrottner P."/>
            <person name="Hartwich K."/>
            <person name="Bunk B."/>
            <person name="Schober I."/>
            <person name="Helbig S."/>
            <person name="Rudolph W.W."/>
            <person name="Gunzer F."/>
        </authorList>
    </citation>
    <scope>NUCLEOTIDE SEQUENCE [LARGE SCALE GENOMIC DNA]</scope>
    <source>
        <strain evidence="2 3">DSM 106044</strain>
    </source>
</reference>
<dbReference type="InterPro" id="IPR027417">
    <property type="entry name" value="P-loop_NTPase"/>
</dbReference>
<comment type="caution">
    <text evidence="2">The sequence shown here is derived from an EMBL/GenBank/DDBJ whole genome shotgun (WGS) entry which is preliminary data.</text>
</comment>
<dbReference type="RefSeq" id="WP_027293622.1">
    <property type="nucleotide sequence ID" value="NZ_CABMJZ010000118.1"/>
</dbReference>
<dbReference type="PIRSF" id="PIRSF036409">
    <property type="entry name" value="EutP_PduV"/>
    <property type="match status" value="1"/>
</dbReference>
<gene>
    <name evidence="2" type="primary">pduV_3</name>
    <name evidence="2" type="ORF">DSM106044_02167</name>
</gene>
<dbReference type="Proteomes" id="UP000306509">
    <property type="component" value="Unassembled WGS sequence"/>
</dbReference>
<accession>A0A4U8Q7Y8</accession>
<evidence type="ECO:0000313" key="2">
    <source>
        <dbReference type="EMBL" id="TLD00967.1"/>
    </source>
</evidence>
<dbReference type="EMBL" id="QGQD01000045">
    <property type="protein sequence ID" value="TLD00967.1"/>
    <property type="molecule type" value="Genomic_DNA"/>
</dbReference>
<evidence type="ECO:0000256" key="1">
    <source>
        <dbReference type="PIRNR" id="PIRNR036409"/>
    </source>
</evidence>
<protein>
    <submittedName>
        <fullName evidence="2">Propanediol utilization protein PduV</fullName>
    </submittedName>
</protein>
<dbReference type="OrthoDB" id="6179at2"/>
<keyword evidence="3" id="KW-1185">Reference proteome</keyword>
<proteinExistence type="inferred from homology"/>
<evidence type="ECO:0000313" key="3">
    <source>
        <dbReference type="Proteomes" id="UP000306509"/>
    </source>
</evidence>
<keyword evidence="1" id="KW-0547">Nucleotide-binding</keyword>
<name>A0A4U8Q7Y8_9FIRM</name>
<dbReference type="Gene3D" id="3.40.50.300">
    <property type="entry name" value="P-loop containing nucleotide triphosphate hydrolases"/>
    <property type="match status" value="1"/>
</dbReference>
<dbReference type="GO" id="GO:0006576">
    <property type="term" value="P:biogenic amine metabolic process"/>
    <property type="evidence" value="ECO:0007669"/>
    <property type="project" value="InterPro"/>
</dbReference>
<dbReference type="PANTHER" id="PTHR40453:SF1">
    <property type="entry name" value="PROTEIN YOEF"/>
    <property type="match status" value="1"/>
</dbReference>
<dbReference type="InterPro" id="IPR012381">
    <property type="entry name" value="EutP_PduV"/>
</dbReference>
<dbReference type="Pfam" id="PF10662">
    <property type="entry name" value="PduV-EutP"/>
    <property type="match status" value="1"/>
</dbReference>
<dbReference type="SUPFAM" id="SSF52540">
    <property type="entry name" value="P-loop containing nucleoside triphosphate hydrolases"/>
    <property type="match status" value="1"/>
</dbReference>
<dbReference type="NCBIfam" id="TIGR02528">
    <property type="entry name" value="EutP"/>
    <property type="match status" value="1"/>
</dbReference>
<dbReference type="GO" id="GO:0005524">
    <property type="term" value="F:ATP binding"/>
    <property type="evidence" value="ECO:0007669"/>
    <property type="project" value="UniProtKB-UniRule"/>
</dbReference>
<sequence>MKKVMFVGRTYAGKTTLCQYLMGESIKYKKTQAIEILGKELIDTPGEYLERRGLYRALQVTSAEADVIIFVQDATADGSMFAPMFTSMFTKPVIGIVTKCDAASREQTALAVKYLENAGAKKIFLTSAVAGKGMEDVIQYLEDH</sequence>
<dbReference type="PANTHER" id="PTHR40453">
    <property type="entry name" value="PROTEIN YOEF"/>
    <property type="match status" value="1"/>
</dbReference>
<dbReference type="AlphaFoldDB" id="A0A4U8Q7Y8"/>